<evidence type="ECO:0000313" key="3">
    <source>
        <dbReference type="Proteomes" id="UP000233551"/>
    </source>
</evidence>
<protein>
    <submittedName>
        <fullName evidence="2">Uncharacterized protein</fullName>
    </submittedName>
</protein>
<proteinExistence type="predicted"/>
<dbReference type="AlphaFoldDB" id="A0A2I0IC81"/>
<accession>A0A2I0IC81</accession>
<keyword evidence="3" id="KW-1185">Reference proteome</keyword>
<evidence type="ECO:0000256" key="1">
    <source>
        <dbReference type="SAM" id="MobiDB-lite"/>
    </source>
</evidence>
<dbReference type="EMBL" id="PGOL01003342">
    <property type="protein sequence ID" value="PKI41601.1"/>
    <property type="molecule type" value="Genomic_DNA"/>
</dbReference>
<reference evidence="2 3" key="1">
    <citation type="submission" date="2017-11" db="EMBL/GenBank/DDBJ databases">
        <title>De-novo sequencing of pomegranate (Punica granatum L.) genome.</title>
        <authorList>
            <person name="Akparov Z."/>
            <person name="Amiraslanov A."/>
            <person name="Hajiyeva S."/>
            <person name="Abbasov M."/>
            <person name="Kaur K."/>
            <person name="Hamwieh A."/>
            <person name="Solovyev V."/>
            <person name="Salamov A."/>
            <person name="Braich B."/>
            <person name="Kosarev P."/>
            <person name="Mahmoud A."/>
            <person name="Hajiyev E."/>
            <person name="Babayeva S."/>
            <person name="Izzatullayeva V."/>
            <person name="Mammadov A."/>
            <person name="Mammadov A."/>
            <person name="Sharifova S."/>
            <person name="Ojaghi J."/>
            <person name="Eynullazada K."/>
            <person name="Bayramov B."/>
            <person name="Abdulazimova A."/>
            <person name="Shahmuradov I."/>
        </authorList>
    </citation>
    <scope>NUCLEOTIDE SEQUENCE [LARGE SCALE GENOMIC DNA]</scope>
    <source>
        <strain evidence="3">cv. AG2017</strain>
        <tissue evidence="2">Leaf</tissue>
    </source>
</reference>
<dbReference type="Proteomes" id="UP000233551">
    <property type="component" value="Unassembled WGS sequence"/>
</dbReference>
<sequence length="64" mass="7213">MGMEDVYLSLTGTTLEKSGNPGYPEGHISSHEEEEMDAGFPLGEKLLWCNTLMKRWLRLKEKAG</sequence>
<evidence type="ECO:0000313" key="2">
    <source>
        <dbReference type="EMBL" id="PKI41601.1"/>
    </source>
</evidence>
<name>A0A2I0IC81_PUNGR</name>
<gene>
    <name evidence="2" type="ORF">CRG98_038001</name>
</gene>
<feature type="region of interest" description="Disordered" evidence="1">
    <location>
        <begin position="13"/>
        <end position="35"/>
    </location>
</feature>
<organism evidence="2 3">
    <name type="scientific">Punica granatum</name>
    <name type="common">Pomegranate</name>
    <dbReference type="NCBI Taxonomy" id="22663"/>
    <lineage>
        <taxon>Eukaryota</taxon>
        <taxon>Viridiplantae</taxon>
        <taxon>Streptophyta</taxon>
        <taxon>Embryophyta</taxon>
        <taxon>Tracheophyta</taxon>
        <taxon>Spermatophyta</taxon>
        <taxon>Magnoliopsida</taxon>
        <taxon>eudicotyledons</taxon>
        <taxon>Gunneridae</taxon>
        <taxon>Pentapetalae</taxon>
        <taxon>rosids</taxon>
        <taxon>malvids</taxon>
        <taxon>Myrtales</taxon>
        <taxon>Lythraceae</taxon>
        <taxon>Punica</taxon>
    </lineage>
</organism>
<comment type="caution">
    <text evidence="2">The sequence shown here is derived from an EMBL/GenBank/DDBJ whole genome shotgun (WGS) entry which is preliminary data.</text>
</comment>